<organism evidence="2">
    <name type="scientific">Cacopsylla melanoneura</name>
    <dbReference type="NCBI Taxonomy" id="428564"/>
    <lineage>
        <taxon>Eukaryota</taxon>
        <taxon>Metazoa</taxon>
        <taxon>Ecdysozoa</taxon>
        <taxon>Arthropoda</taxon>
        <taxon>Hexapoda</taxon>
        <taxon>Insecta</taxon>
        <taxon>Pterygota</taxon>
        <taxon>Neoptera</taxon>
        <taxon>Paraneoptera</taxon>
        <taxon>Hemiptera</taxon>
        <taxon>Sternorrhyncha</taxon>
        <taxon>Psylloidea</taxon>
        <taxon>Psyllidae</taxon>
        <taxon>Psyllinae</taxon>
        <taxon>Cacopsylla</taxon>
    </lineage>
</organism>
<sequence length="138" mass="16265">MAKPCFLTLFLASLVTSVCSTTARRQDRPTDNVVVIFGNRQKENEDIKLTVDEIGHRLGIENPLSDVRKVYRSKVRKLSPKPIVIFLKNKTVRDRWNIAYHQMAYERDWWAGLLLKHIWVVKDEEPTEKTSWEIYNSY</sequence>
<feature type="chain" id="PRO_5036261723" evidence="1">
    <location>
        <begin position="21"/>
        <end position="138"/>
    </location>
</feature>
<accession>A0A8D8Q0E8</accession>
<dbReference type="EMBL" id="HBUF01048308">
    <property type="protein sequence ID" value="CAG6620679.1"/>
    <property type="molecule type" value="Transcribed_RNA"/>
</dbReference>
<keyword evidence="1" id="KW-0732">Signal</keyword>
<name>A0A8D8Q0E8_9HEMI</name>
<dbReference type="AlphaFoldDB" id="A0A8D8Q0E8"/>
<dbReference type="EMBL" id="HBUF01297040">
    <property type="protein sequence ID" value="CAG6690343.1"/>
    <property type="molecule type" value="Transcribed_RNA"/>
</dbReference>
<reference evidence="2" key="1">
    <citation type="submission" date="2021-05" db="EMBL/GenBank/DDBJ databases">
        <authorList>
            <person name="Alioto T."/>
            <person name="Alioto T."/>
            <person name="Gomez Garrido J."/>
        </authorList>
    </citation>
    <scope>NUCLEOTIDE SEQUENCE</scope>
</reference>
<dbReference type="EMBL" id="HBUF01297039">
    <property type="protein sequence ID" value="CAG6690342.1"/>
    <property type="molecule type" value="Transcribed_RNA"/>
</dbReference>
<feature type="signal peptide" evidence="1">
    <location>
        <begin position="1"/>
        <end position="20"/>
    </location>
</feature>
<dbReference type="EMBL" id="HBUF01297038">
    <property type="protein sequence ID" value="CAG6690341.1"/>
    <property type="molecule type" value="Transcribed_RNA"/>
</dbReference>
<proteinExistence type="predicted"/>
<dbReference type="EMBL" id="HBUF01590683">
    <property type="protein sequence ID" value="CAG6773262.1"/>
    <property type="molecule type" value="Transcribed_RNA"/>
</dbReference>
<dbReference type="EMBL" id="HBUF01297041">
    <property type="protein sequence ID" value="CAG6690344.1"/>
    <property type="molecule type" value="Transcribed_RNA"/>
</dbReference>
<evidence type="ECO:0000256" key="1">
    <source>
        <dbReference type="SAM" id="SignalP"/>
    </source>
</evidence>
<evidence type="ECO:0000313" key="2">
    <source>
        <dbReference type="EMBL" id="CAG6620680.1"/>
    </source>
</evidence>
<dbReference type="EMBL" id="HBUF01366080">
    <property type="protein sequence ID" value="CAG6723617.1"/>
    <property type="molecule type" value="Transcribed_RNA"/>
</dbReference>
<dbReference type="EMBL" id="HBUF01048309">
    <property type="protein sequence ID" value="CAG6620680.1"/>
    <property type="molecule type" value="Transcribed_RNA"/>
</dbReference>
<dbReference type="EMBL" id="HBUF01366079">
    <property type="protein sequence ID" value="CAG6723616.1"/>
    <property type="molecule type" value="Transcribed_RNA"/>
</dbReference>
<protein>
    <submittedName>
        <fullName evidence="2">Uncharacterized protein</fullName>
    </submittedName>
</protein>
<dbReference type="EMBL" id="HBUF01590682">
    <property type="protein sequence ID" value="CAG6773261.1"/>
    <property type="molecule type" value="Transcribed_RNA"/>
</dbReference>